<gene>
    <name evidence="9" type="ORF">SAMN02745775_101641</name>
</gene>
<keyword evidence="5 7" id="KW-1133">Transmembrane helix</keyword>
<comment type="subcellular location">
    <subcellularLocation>
        <location evidence="1 7">Cell membrane</location>
        <topology evidence="1 7">Multi-pass membrane protein</topology>
    </subcellularLocation>
</comment>
<dbReference type="CDD" id="cd06261">
    <property type="entry name" value="TM_PBP2"/>
    <property type="match status" value="1"/>
</dbReference>
<evidence type="ECO:0000256" key="4">
    <source>
        <dbReference type="ARBA" id="ARBA00022692"/>
    </source>
</evidence>
<dbReference type="Proteomes" id="UP000199473">
    <property type="component" value="Unassembled WGS sequence"/>
</dbReference>
<keyword evidence="6 7" id="KW-0472">Membrane</keyword>
<feature type="transmembrane region" description="Helical" evidence="7">
    <location>
        <begin position="100"/>
        <end position="121"/>
    </location>
</feature>
<comment type="similarity">
    <text evidence="7">Belongs to the binding-protein-dependent transport system permease family.</text>
</comment>
<evidence type="ECO:0000256" key="7">
    <source>
        <dbReference type="RuleBase" id="RU363032"/>
    </source>
</evidence>
<proteinExistence type="inferred from homology"/>
<dbReference type="AlphaFoldDB" id="A0A1I3XU94"/>
<dbReference type="Pfam" id="PF00528">
    <property type="entry name" value="BPD_transp_1"/>
    <property type="match status" value="1"/>
</dbReference>
<dbReference type="PROSITE" id="PS50928">
    <property type="entry name" value="ABC_TM1"/>
    <property type="match status" value="1"/>
</dbReference>
<dbReference type="PANTHER" id="PTHR30151">
    <property type="entry name" value="ALKANE SULFONATE ABC TRANSPORTER-RELATED, MEMBRANE SUBUNIT"/>
    <property type="match status" value="1"/>
</dbReference>
<evidence type="ECO:0000256" key="2">
    <source>
        <dbReference type="ARBA" id="ARBA00022448"/>
    </source>
</evidence>
<keyword evidence="4 7" id="KW-0812">Transmembrane</keyword>
<dbReference type="SUPFAM" id="SSF161098">
    <property type="entry name" value="MetI-like"/>
    <property type="match status" value="1"/>
</dbReference>
<dbReference type="InterPro" id="IPR000515">
    <property type="entry name" value="MetI-like"/>
</dbReference>
<keyword evidence="2 7" id="KW-0813">Transport</keyword>
<dbReference type="PANTHER" id="PTHR30151:SF20">
    <property type="entry name" value="ABC TRANSPORTER PERMEASE PROTEIN HI_0355-RELATED"/>
    <property type="match status" value="1"/>
</dbReference>
<evidence type="ECO:0000313" key="9">
    <source>
        <dbReference type="EMBL" id="SFK22879.1"/>
    </source>
</evidence>
<organism evidence="9 10">
    <name type="scientific">Falsiroseomonas stagni DSM 19981</name>
    <dbReference type="NCBI Taxonomy" id="1123062"/>
    <lineage>
        <taxon>Bacteria</taxon>
        <taxon>Pseudomonadati</taxon>
        <taxon>Pseudomonadota</taxon>
        <taxon>Alphaproteobacteria</taxon>
        <taxon>Acetobacterales</taxon>
        <taxon>Roseomonadaceae</taxon>
        <taxon>Falsiroseomonas</taxon>
    </lineage>
</organism>
<feature type="transmembrane region" description="Helical" evidence="7">
    <location>
        <begin position="222"/>
        <end position="244"/>
    </location>
</feature>
<evidence type="ECO:0000256" key="3">
    <source>
        <dbReference type="ARBA" id="ARBA00022475"/>
    </source>
</evidence>
<evidence type="ECO:0000256" key="5">
    <source>
        <dbReference type="ARBA" id="ARBA00022989"/>
    </source>
</evidence>
<dbReference type="RefSeq" id="WP_092955364.1">
    <property type="nucleotide sequence ID" value="NZ_FOSQ01000001.1"/>
</dbReference>
<keyword evidence="3" id="KW-1003">Cell membrane</keyword>
<reference evidence="9 10" key="1">
    <citation type="submission" date="2016-10" db="EMBL/GenBank/DDBJ databases">
        <authorList>
            <person name="de Groot N.N."/>
        </authorList>
    </citation>
    <scope>NUCLEOTIDE SEQUENCE [LARGE SCALE GENOMIC DNA]</scope>
    <source>
        <strain evidence="9 10">DSM 19981</strain>
    </source>
</reference>
<evidence type="ECO:0000256" key="6">
    <source>
        <dbReference type="ARBA" id="ARBA00023136"/>
    </source>
</evidence>
<sequence length="256" mass="26622">MGAAARRRLREGLSPVLFVAALLLAWEVASRALDVSKFVAPKPSEILPIFAQRGAEILPHAIQTLSTTLAGFVVGVALGFALGVALGASRRFYAMVFPTLIGVNSIPKVAIVPLLVLWAGIGTVPAVVTSAVIVIFPIAVVVSASIATMDAELADVLRSLGAGRLLALAKVGVPQSMPAFFGALKVAITLSFIGSILAESVAANRGLGFMMNRAASDFDVELVYSGLLTLAAMGIALYLASLALERRLVGWADRRG</sequence>
<dbReference type="STRING" id="1123062.SAMN02745775_101641"/>
<dbReference type="EMBL" id="FOSQ01000001">
    <property type="protein sequence ID" value="SFK22879.1"/>
    <property type="molecule type" value="Genomic_DNA"/>
</dbReference>
<evidence type="ECO:0000313" key="10">
    <source>
        <dbReference type="Proteomes" id="UP000199473"/>
    </source>
</evidence>
<dbReference type="OrthoDB" id="9786495at2"/>
<feature type="domain" description="ABC transmembrane type-1" evidence="8">
    <location>
        <begin position="61"/>
        <end position="248"/>
    </location>
</feature>
<evidence type="ECO:0000259" key="8">
    <source>
        <dbReference type="PROSITE" id="PS50928"/>
    </source>
</evidence>
<feature type="transmembrane region" description="Helical" evidence="7">
    <location>
        <begin position="127"/>
        <end position="149"/>
    </location>
</feature>
<protein>
    <submittedName>
        <fullName evidence="9">NitT/TauT family transport system permease protein</fullName>
    </submittedName>
</protein>
<accession>A0A1I3XU94</accession>
<feature type="transmembrane region" description="Helical" evidence="7">
    <location>
        <begin position="69"/>
        <end position="88"/>
    </location>
</feature>
<dbReference type="Gene3D" id="1.10.3720.10">
    <property type="entry name" value="MetI-like"/>
    <property type="match status" value="1"/>
</dbReference>
<feature type="transmembrane region" description="Helical" evidence="7">
    <location>
        <begin position="179"/>
        <end position="202"/>
    </location>
</feature>
<evidence type="ECO:0000256" key="1">
    <source>
        <dbReference type="ARBA" id="ARBA00004651"/>
    </source>
</evidence>
<dbReference type="GO" id="GO:0005886">
    <property type="term" value="C:plasma membrane"/>
    <property type="evidence" value="ECO:0007669"/>
    <property type="project" value="UniProtKB-SubCell"/>
</dbReference>
<dbReference type="InterPro" id="IPR035906">
    <property type="entry name" value="MetI-like_sf"/>
</dbReference>
<dbReference type="GO" id="GO:0055085">
    <property type="term" value="P:transmembrane transport"/>
    <property type="evidence" value="ECO:0007669"/>
    <property type="project" value="InterPro"/>
</dbReference>
<keyword evidence="10" id="KW-1185">Reference proteome</keyword>
<name>A0A1I3XU94_9PROT</name>